<feature type="transmembrane region" description="Helical" evidence="1">
    <location>
        <begin position="60"/>
        <end position="83"/>
    </location>
</feature>
<keyword evidence="3" id="KW-1185">Reference proteome</keyword>
<dbReference type="EMBL" id="JAHLPM010000014">
    <property type="protein sequence ID" value="MBU5439406.1"/>
    <property type="molecule type" value="Genomic_DNA"/>
</dbReference>
<comment type="caution">
    <text evidence="2">The sequence shown here is derived from an EMBL/GenBank/DDBJ whole genome shotgun (WGS) entry which is preliminary data.</text>
</comment>
<accession>A0ABS6E991</accession>
<keyword evidence="1" id="KW-1133">Transmembrane helix</keyword>
<protein>
    <submittedName>
        <fullName evidence="2">Uncharacterized protein</fullName>
    </submittedName>
</protein>
<sequence length="132" mass="15206">MKKTLILFFVSLVPLIFLWFGFNLSVHYIQGVELLANPIVLFSIIIILFSLCYSGNKVDIVNLIGLISSIILPLAYIYEFFTWHYTTITGEINFSVSIRTAQIGFYLGLLTSIVFAIYYIIMYRMKIKSLLE</sequence>
<evidence type="ECO:0000313" key="2">
    <source>
        <dbReference type="EMBL" id="MBU5439406.1"/>
    </source>
</evidence>
<keyword evidence="1" id="KW-0812">Transmembrane</keyword>
<dbReference type="Proteomes" id="UP000749471">
    <property type="component" value="Unassembled WGS sequence"/>
</dbReference>
<feature type="transmembrane region" description="Helical" evidence="1">
    <location>
        <begin position="103"/>
        <end position="121"/>
    </location>
</feature>
<gene>
    <name evidence="2" type="ORF">KQI42_15410</name>
</gene>
<feature type="transmembrane region" description="Helical" evidence="1">
    <location>
        <begin position="5"/>
        <end position="22"/>
    </location>
</feature>
<name>A0ABS6E991_9FIRM</name>
<organism evidence="2 3">
    <name type="scientific">Tissierella simiarum</name>
    <dbReference type="NCBI Taxonomy" id="2841534"/>
    <lineage>
        <taxon>Bacteria</taxon>
        <taxon>Bacillati</taxon>
        <taxon>Bacillota</taxon>
        <taxon>Tissierellia</taxon>
        <taxon>Tissierellales</taxon>
        <taxon>Tissierellaceae</taxon>
        <taxon>Tissierella</taxon>
    </lineage>
</organism>
<reference evidence="2 3" key="1">
    <citation type="submission" date="2021-06" db="EMBL/GenBank/DDBJ databases">
        <authorList>
            <person name="Sun Q."/>
            <person name="Li D."/>
        </authorList>
    </citation>
    <scope>NUCLEOTIDE SEQUENCE [LARGE SCALE GENOMIC DNA]</scope>
    <source>
        <strain evidence="2 3">MSJ-40</strain>
    </source>
</reference>
<keyword evidence="1" id="KW-0472">Membrane</keyword>
<evidence type="ECO:0000313" key="3">
    <source>
        <dbReference type="Proteomes" id="UP000749471"/>
    </source>
</evidence>
<evidence type="ECO:0000256" key="1">
    <source>
        <dbReference type="SAM" id="Phobius"/>
    </source>
</evidence>
<feature type="transmembrane region" description="Helical" evidence="1">
    <location>
        <begin position="34"/>
        <end position="53"/>
    </location>
</feature>
<proteinExistence type="predicted"/>
<dbReference type="RefSeq" id="WP_216521112.1">
    <property type="nucleotide sequence ID" value="NZ_JAHLPM010000014.1"/>
</dbReference>